<reference evidence="2 3" key="1">
    <citation type="submission" date="2023-02" db="EMBL/GenBank/DDBJ databases">
        <title>LHISI_Scaffold_Assembly.</title>
        <authorList>
            <person name="Stuart O.P."/>
            <person name="Cleave R."/>
            <person name="Magrath M.J.L."/>
            <person name="Mikheyev A.S."/>
        </authorList>
    </citation>
    <scope>NUCLEOTIDE SEQUENCE [LARGE SCALE GENOMIC DNA]</scope>
    <source>
        <strain evidence="2">Daus_M_001</strain>
        <tissue evidence="2">Leg muscle</tissue>
    </source>
</reference>
<evidence type="ECO:0000313" key="3">
    <source>
        <dbReference type="Proteomes" id="UP001159363"/>
    </source>
</evidence>
<feature type="compositionally biased region" description="Basic and acidic residues" evidence="1">
    <location>
        <begin position="1"/>
        <end position="19"/>
    </location>
</feature>
<gene>
    <name evidence="2" type="ORF">PR048_033337</name>
</gene>
<sequence length="247" mass="28258">MEQHRNERAGKTEDPRENQLTRPTFRHYSYERKSGSSPAGDRIRWKASSLTTTPQRPPVTFLLLQVAYARLHHRGSKLDPRSKDKTVAPFELRAGLEIEMNHRNWRFEISIGDQQPSSTNIDESEIHNHEISLVQHFYVGTKIKWDPISELGSFDLGSGRMLAQPGIRRIEKFTSRLQKAHNVRDWFANNLVESKTLFIRSCKNKLVRVLAQKLFAIGHDARLTRDLNPAPLTLQVEPSTSSAAKVG</sequence>
<accession>A0ABQ9G006</accession>
<evidence type="ECO:0000256" key="1">
    <source>
        <dbReference type="SAM" id="MobiDB-lite"/>
    </source>
</evidence>
<feature type="region of interest" description="Disordered" evidence="1">
    <location>
        <begin position="1"/>
        <end position="43"/>
    </location>
</feature>
<name>A0ABQ9G006_9NEOP</name>
<protein>
    <submittedName>
        <fullName evidence="2">Uncharacterized protein</fullName>
    </submittedName>
</protein>
<organism evidence="2 3">
    <name type="scientific">Dryococelus australis</name>
    <dbReference type="NCBI Taxonomy" id="614101"/>
    <lineage>
        <taxon>Eukaryota</taxon>
        <taxon>Metazoa</taxon>
        <taxon>Ecdysozoa</taxon>
        <taxon>Arthropoda</taxon>
        <taxon>Hexapoda</taxon>
        <taxon>Insecta</taxon>
        <taxon>Pterygota</taxon>
        <taxon>Neoptera</taxon>
        <taxon>Polyneoptera</taxon>
        <taxon>Phasmatodea</taxon>
        <taxon>Verophasmatodea</taxon>
        <taxon>Anareolatae</taxon>
        <taxon>Phasmatidae</taxon>
        <taxon>Eurycanthinae</taxon>
        <taxon>Dryococelus</taxon>
    </lineage>
</organism>
<comment type="caution">
    <text evidence="2">The sequence shown here is derived from an EMBL/GenBank/DDBJ whole genome shotgun (WGS) entry which is preliminary data.</text>
</comment>
<dbReference type="EMBL" id="JARBHB010000017">
    <property type="protein sequence ID" value="KAJ8865815.1"/>
    <property type="molecule type" value="Genomic_DNA"/>
</dbReference>
<dbReference type="Proteomes" id="UP001159363">
    <property type="component" value="Chromosome 16"/>
</dbReference>
<keyword evidence="3" id="KW-1185">Reference proteome</keyword>
<proteinExistence type="predicted"/>
<evidence type="ECO:0000313" key="2">
    <source>
        <dbReference type="EMBL" id="KAJ8865815.1"/>
    </source>
</evidence>